<dbReference type="Proteomes" id="UP000316714">
    <property type="component" value="Unassembled WGS sequence"/>
</dbReference>
<comment type="caution">
    <text evidence="1">The sequence shown here is derived from an EMBL/GenBank/DDBJ whole genome shotgun (WGS) entry which is preliminary data.</text>
</comment>
<evidence type="ECO:0000313" key="1">
    <source>
        <dbReference type="EMBL" id="TWT35982.1"/>
    </source>
</evidence>
<keyword evidence="2" id="KW-1185">Reference proteome</keyword>
<organism evidence="1 2">
    <name type="scientific">Posidoniimonas corsicana</name>
    <dbReference type="NCBI Taxonomy" id="1938618"/>
    <lineage>
        <taxon>Bacteria</taxon>
        <taxon>Pseudomonadati</taxon>
        <taxon>Planctomycetota</taxon>
        <taxon>Planctomycetia</taxon>
        <taxon>Pirellulales</taxon>
        <taxon>Lacipirellulaceae</taxon>
        <taxon>Posidoniimonas</taxon>
    </lineage>
</organism>
<dbReference type="EMBL" id="SIHJ01000001">
    <property type="protein sequence ID" value="TWT35982.1"/>
    <property type="molecule type" value="Genomic_DNA"/>
</dbReference>
<sequence>MHDHPIRDFWSDHPLWGAWAITRPYRWAAWGGVAGWVDYGWSNPVYYNYGENVYYEDGSVCYDGEPVATEAEYIEQAEQIASRADDVEVDEGDWMPLGVFAVTQDGQKDGPDPTLFLQLVISKEGVISGTLNDTKTDTTQTIEGMVDKGSQRSAWNVVGKDRPIMETGIYNLTQDTAPVLVHFADGSTQQWLLVRLDDPAGQQE</sequence>
<accession>A0A5C5VE47</accession>
<dbReference type="AlphaFoldDB" id="A0A5C5VE47"/>
<protein>
    <submittedName>
        <fullName evidence="1">Uncharacterized protein</fullName>
    </submittedName>
</protein>
<reference evidence="1 2" key="1">
    <citation type="submission" date="2019-02" db="EMBL/GenBank/DDBJ databases">
        <title>Deep-cultivation of Planctomycetes and their phenomic and genomic characterization uncovers novel biology.</title>
        <authorList>
            <person name="Wiegand S."/>
            <person name="Jogler M."/>
            <person name="Boedeker C."/>
            <person name="Pinto D."/>
            <person name="Vollmers J."/>
            <person name="Rivas-Marin E."/>
            <person name="Kohn T."/>
            <person name="Peeters S.H."/>
            <person name="Heuer A."/>
            <person name="Rast P."/>
            <person name="Oberbeckmann S."/>
            <person name="Bunk B."/>
            <person name="Jeske O."/>
            <person name="Meyerdierks A."/>
            <person name="Storesund J.E."/>
            <person name="Kallscheuer N."/>
            <person name="Luecker S."/>
            <person name="Lage O.M."/>
            <person name="Pohl T."/>
            <person name="Merkel B.J."/>
            <person name="Hornburger P."/>
            <person name="Mueller R.-W."/>
            <person name="Bruemmer F."/>
            <person name="Labrenz M."/>
            <person name="Spormann A.M."/>
            <person name="Op Den Camp H."/>
            <person name="Overmann J."/>
            <person name="Amann R."/>
            <person name="Jetten M.S.M."/>
            <person name="Mascher T."/>
            <person name="Medema M.H."/>
            <person name="Devos D.P."/>
            <person name="Kaster A.-K."/>
            <person name="Ovreas L."/>
            <person name="Rohde M."/>
            <person name="Galperin M.Y."/>
            <person name="Jogler C."/>
        </authorList>
    </citation>
    <scope>NUCLEOTIDE SEQUENCE [LARGE SCALE GENOMIC DNA]</scope>
    <source>
        <strain evidence="1 2">KOR34</strain>
    </source>
</reference>
<evidence type="ECO:0000313" key="2">
    <source>
        <dbReference type="Proteomes" id="UP000316714"/>
    </source>
</evidence>
<name>A0A5C5VE47_9BACT</name>
<proteinExistence type="predicted"/>
<gene>
    <name evidence="1" type="ORF">KOR34_08790</name>
</gene>